<name>A0A7S4AQR0_9STRA</name>
<accession>A0A7S4AQR0</accession>
<feature type="compositionally biased region" description="Basic and acidic residues" evidence="2">
    <location>
        <begin position="148"/>
        <end position="158"/>
    </location>
</feature>
<dbReference type="EMBL" id="HBIX01023942">
    <property type="protein sequence ID" value="CAE0723816.1"/>
    <property type="molecule type" value="Transcribed_RNA"/>
</dbReference>
<sequence>MSMHTKLNPIYAAIDAYQFGRAIKLAAALPDSNVLGKALLAHSYTKSGQKYQALVTLHKILIGDASASASASLSTVFFELQSILDRQNSAVTPSASTPSAQGSKAEPTTSTKKGKRGKKKPAQQQQHQQQQQQKQQQQQQSRGGESNRPQEDLIDRLDAPPSVPEKIDFVTDEEKSSLPSTNTIGTIITDETTLATLAVSLKSLQLPLTAYQMYARAADAFPTEVLLTKTFAYGLSTLAAPHPWNKDSRSRVEIHVLGHMQTVSLQLARVAVSANDNNTLMMATAWACQSVLWQLEWLPEDDKRSLILPRLAESMAKKLLQQENDTNQRSKEIRLLCLRILKRQSKWNEILHILEDMPTNESETDSGNIGAVSEKVFGVTMAYHQTQLELAEALKQLDRYDDARVVYEGLLERSPDDWSCWKAHLECSRLGKSDDAVDSTRTLANNVIQAREGLRFQLRGPHLMLLEIATEHYRKDSNDEHLRALGSAVQQYAKIFAHRANCTIVDLDYYLTIILDQGSTGTGRDVTLSLLEFAELLRKSNSSIGAIDSDGYCEKEHERKLRAYIFSVKLCHKLLSVNDDLAEKYLPDWIEIVKEWQATFSLSEGSQEEEKQILKELEPGDDLVSLTVQQLLFTKDSQSDSGDENVFISAVLLESAIQNSPGNAYLKFLAMDVFHRLDAATRSWEHYQKVGLKHIQLDSCSYVLYPYLFEGGLYNEAIAVSKDFLRFQGGAARDCGDFSAKAMNSGTLTKANEFMVFQRKKMNQSLTFLYCKGLTLDAAPLLATEVPRMKHDDNPILEGRIGITQGIVGGTDDIERATQMVVESHNQYAALSIVSSLDRCLTNENGDDLSDNRDLSILTQVGSLWKPKVDNNQLIVLQTLRRGHIHGLLMRASLCLDAMKGPKKGKVVKTGALLEKRTQSLLDSVLAASIFFDNELAVAYGESDYHNGCRELLHVLLSLCRLLSTVNAGMPKANDGNDSMEQREQHSVGLIQNEALVRLKEGFNKILPATSPKVVGALLPAVVLPIFAMFRMCSDVCNAYGWGKRKTTKKVSVAMGEFSKVFQALLKDSLKPCLGALPSSETGSSSFSLSEEVTSLLGADVVASTKILLHGAQYRTRMRMEPILEKMIDFLGEFGVSNDE</sequence>
<feature type="region of interest" description="Disordered" evidence="2">
    <location>
        <begin position="89"/>
        <end position="179"/>
    </location>
</feature>
<feature type="compositionally biased region" description="Basic residues" evidence="2">
    <location>
        <begin position="112"/>
        <end position="121"/>
    </location>
</feature>
<feature type="compositionally biased region" description="Low complexity" evidence="2">
    <location>
        <begin position="123"/>
        <end position="140"/>
    </location>
</feature>
<feature type="compositionally biased region" description="Basic and acidic residues" evidence="2">
    <location>
        <begin position="165"/>
        <end position="176"/>
    </location>
</feature>
<dbReference type="Gene3D" id="1.25.40.10">
    <property type="entry name" value="Tetratricopeptide repeat domain"/>
    <property type="match status" value="1"/>
</dbReference>
<dbReference type="GO" id="GO:0031416">
    <property type="term" value="C:NatB complex"/>
    <property type="evidence" value="ECO:0007669"/>
    <property type="project" value="TreeGrafter"/>
</dbReference>
<evidence type="ECO:0000313" key="3">
    <source>
        <dbReference type="EMBL" id="CAE0723816.1"/>
    </source>
</evidence>
<dbReference type="InterPro" id="IPR019183">
    <property type="entry name" value="NAA25_NatB_aux_su"/>
</dbReference>
<dbReference type="PANTHER" id="PTHR22767:SF3">
    <property type="entry name" value="N-ALPHA-ACETYLTRANSFERASE 25, NATB AUXILIARY SUBUNIT"/>
    <property type="match status" value="1"/>
</dbReference>
<reference evidence="3" key="1">
    <citation type="submission" date="2021-01" db="EMBL/GenBank/DDBJ databases">
        <authorList>
            <person name="Corre E."/>
            <person name="Pelletier E."/>
            <person name="Niang G."/>
            <person name="Scheremetjew M."/>
            <person name="Finn R."/>
            <person name="Kale V."/>
            <person name="Holt S."/>
            <person name="Cochrane G."/>
            <person name="Meng A."/>
            <person name="Brown T."/>
            <person name="Cohen L."/>
        </authorList>
    </citation>
    <scope>NUCLEOTIDE SEQUENCE</scope>
    <source>
        <strain evidence="3">10249 10 AB</strain>
    </source>
</reference>
<feature type="compositionally biased region" description="Low complexity" evidence="2">
    <location>
        <begin position="89"/>
        <end position="100"/>
    </location>
</feature>
<evidence type="ECO:0000256" key="2">
    <source>
        <dbReference type="SAM" id="MobiDB-lite"/>
    </source>
</evidence>
<proteinExistence type="inferred from homology"/>
<dbReference type="InterPro" id="IPR011990">
    <property type="entry name" value="TPR-like_helical_dom_sf"/>
</dbReference>
<dbReference type="AlphaFoldDB" id="A0A7S4AQR0"/>
<dbReference type="Pfam" id="PF09797">
    <property type="entry name" value="NatB_MDM20"/>
    <property type="match status" value="1"/>
</dbReference>
<protein>
    <submittedName>
        <fullName evidence="3">Uncharacterized protein</fullName>
    </submittedName>
</protein>
<dbReference type="PANTHER" id="PTHR22767">
    <property type="entry name" value="N-TERMINAL ACETYLTRANSFERASE-RELATED"/>
    <property type="match status" value="1"/>
</dbReference>
<comment type="similarity">
    <text evidence="1">Belongs to the MDM20/NAA25 family.</text>
</comment>
<dbReference type="SUPFAM" id="SSF48452">
    <property type="entry name" value="TPR-like"/>
    <property type="match status" value="1"/>
</dbReference>
<gene>
    <name evidence="3" type="ORF">PAUS00366_LOCUS16572</name>
</gene>
<organism evidence="3">
    <name type="scientific">Pseudo-nitzschia australis</name>
    <dbReference type="NCBI Taxonomy" id="44445"/>
    <lineage>
        <taxon>Eukaryota</taxon>
        <taxon>Sar</taxon>
        <taxon>Stramenopiles</taxon>
        <taxon>Ochrophyta</taxon>
        <taxon>Bacillariophyta</taxon>
        <taxon>Bacillariophyceae</taxon>
        <taxon>Bacillariophycidae</taxon>
        <taxon>Bacillariales</taxon>
        <taxon>Bacillariaceae</taxon>
        <taxon>Pseudo-nitzschia</taxon>
    </lineage>
</organism>
<evidence type="ECO:0000256" key="1">
    <source>
        <dbReference type="ARBA" id="ARBA00006298"/>
    </source>
</evidence>